<reference evidence="2 3" key="1">
    <citation type="journal article" date="2021" name="Front. Microbiol.">
        <title>Comprehensive Comparative Genomics and Phenotyping of Methylobacterium Species.</title>
        <authorList>
            <person name="Alessa O."/>
            <person name="Ogura Y."/>
            <person name="Fujitani Y."/>
            <person name="Takami H."/>
            <person name="Hayashi T."/>
            <person name="Sahin N."/>
            <person name="Tani A."/>
        </authorList>
    </citation>
    <scope>NUCLEOTIDE SEQUENCE [LARGE SCALE GENOMIC DNA]</scope>
    <source>
        <strain evidence="2 3">DSM 23679</strain>
    </source>
</reference>
<dbReference type="Proteomes" id="UP001055117">
    <property type="component" value="Unassembled WGS sequence"/>
</dbReference>
<gene>
    <name evidence="2" type="ORF">AFCDBAGC_3499</name>
</gene>
<accession>A0ABQ4QLC9</accession>
<keyword evidence="1" id="KW-1133">Transmembrane helix</keyword>
<keyword evidence="1" id="KW-0812">Transmembrane</keyword>
<feature type="transmembrane region" description="Helical" evidence="1">
    <location>
        <begin position="224"/>
        <end position="244"/>
    </location>
</feature>
<evidence type="ECO:0000313" key="3">
    <source>
        <dbReference type="Proteomes" id="UP001055117"/>
    </source>
</evidence>
<proteinExistence type="predicted"/>
<organism evidence="2 3">
    <name type="scientific">Methylobacterium cerastii</name>
    <dbReference type="NCBI Taxonomy" id="932741"/>
    <lineage>
        <taxon>Bacteria</taxon>
        <taxon>Pseudomonadati</taxon>
        <taxon>Pseudomonadota</taxon>
        <taxon>Alphaproteobacteria</taxon>
        <taxon>Hyphomicrobiales</taxon>
        <taxon>Methylobacteriaceae</taxon>
        <taxon>Methylobacterium</taxon>
    </lineage>
</organism>
<comment type="caution">
    <text evidence="2">The sequence shown here is derived from an EMBL/GenBank/DDBJ whole genome shotgun (WGS) entry which is preliminary data.</text>
</comment>
<evidence type="ECO:0000313" key="2">
    <source>
        <dbReference type="EMBL" id="GJD45625.1"/>
    </source>
</evidence>
<evidence type="ECO:0000256" key="1">
    <source>
        <dbReference type="SAM" id="Phobius"/>
    </source>
</evidence>
<dbReference type="RefSeq" id="WP_238272613.1">
    <property type="nucleotide sequence ID" value="NZ_BPQG01000053.1"/>
</dbReference>
<protein>
    <recommendedName>
        <fullName evidence="4">DUF4112 domain-containing protein</fullName>
    </recommendedName>
</protein>
<keyword evidence="1" id="KW-0472">Membrane</keyword>
<evidence type="ECO:0008006" key="4">
    <source>
        <dbReference type="Google" id="ProtNLM"/>
    </source>
</evidence>
<name>A0ABQ4QLC9_9HYPH</name>
<sequence>MQISADLFTLRTLPETVLIGPRAAFGRGHRHALQSDDALHRCLSCLCHDPGAMQRLRRAFERWGGGTGFTHASDGALFERVIADTRRGRLAAWVVPNGEIRDLRQPDVERSTTWISQGTPLSPGEAPGFRATRDQGAARIAAHTVRMPPRPVDVGPRPGTSPVRLDVAGMTIEVRLTEILRRAIRSDRLTAEMAAQLQAMIAPAEIAKTVAVLAVWAGSHAVGIGFFVDLLLGSSLFFLGWGVLEAPRKLKKFVEIAAAAKTEAELDLAADFLAAVIVTVGIRVIQAAIRRGSVRLTSGRQGRSEGGR</sequence>
<keyword evidence="3" id="KW-1185">Reference proteome</keyword>
<dbReference type="EMBL" id="BPQG01000053">
    <property type="protein sequence ID" value="GJD45625.1"/>
    <property type="molecule type" value="Genomic_DNA"/>
</dbReference>